<protein>
    <submittedName>
        <fullName evidence="1">Uncharacterized protein</fullName>
    </submittedName>
</protein>
<comment type="caution">
    <text evidence="1">The sequence shown here is derived from an EMBL/GenBank/DDBJ whole genome shotgun (WGS) entry which is preliminary data.</text>
</comment>
<sequence length="69" mass="8083">MTALLFFLYKMFIFVTVQIPQHSKDIFKVLNTVVSLQTSSVISYPMPNETVSDYKNPQYTPQYQAVRQF</sequence>
<organism evidence="1 2">
    <name type="scientific">Aggregatibacter actinomycetemcomitans</name>
    <name type="common">Actinobacillus actinomycetemcomitans</name>
    <name type="synonym">Haemophilus actinomycetemcomitans</name>
    <dbReference type="NCBI Taxonomy" id="714"/>
    <lineage>
        <taxon>Bacteria</taxon>
        <taxon>Pseudomonadati</taxon>
        <taxon>Pseudomonadota</taxon>
        <taxon>Gammaproteobacteria</taxon>
        <taxon>Pasteurellales</taxon>
        <taxon>Pasteurellaceae</taxon>
        <taxon>Aggregatibacter</taxon>
    </lineage>
</organism>
<evidence type="ECO:0000313" key="2">
    <source>
        <dbReference type="Proteomes" id="UP000226080"/>
    </source>
</evidence>
<name>A0A2G1DN81_AGGAC</name>
<reference evidence="1 2" key="1">
    <citation type="submission" date="2017-10" db="EMBL/GenBank/DDBJ databases">
        <title>Draft genome sequences of Aggregatibacter actinomycetemcomitans strains 310a and 310b.</title>
        <authorList>
            <person name="May A.C."/>
            <person name="Ohta H."/>
            <person name="Maeda H."/>
            <person name="Kokeguchi S."/>
            <person name="Cugini C."/>
        </authorList>
    </citation>
    <scope>NUCLEOTIDE SEQUENCE [LARGE SCALE GENOMIC DNA]</scope>
    <source>
        <strain evidence="1 2">310b</strain>
    </source>
</reference>
<keyword evidence="2" id="KW-1185">Reference proteome</keyword>
<proteinExistence type="predicted"/>
<dbReference type="Proteomes" id="UP000226080">
    <property type="component" value="Unassembled WGS sequence"/>
</dbReference>
<dbReference type="EMBL" id="PCGW01000020">
    <property type="protein sequence ID" value="PHO19948.1"/>
    <property type="molecule type" value="Genomic_DNA"/>
</dbReference>
<accession>A0A2G1DN81</accession>
<gene>
    <name evidence="1" type="ORF">CQR80_09325</name>
</gene>
<evidence type="ECO:0000313" key="1">
    <source>
        <dbReference type="EMBL" id="PHO19948.1"/>
    </source>
</evidence>